<evidence type="ECO:0000259" key="4">
    <source>
        <dbReference type="SMART" id="SM00836"/>
    </source>
</evidence>
<feature type="domain" description="DALR anticodon binding" evidence="4">
    <location>
        <begin position="136"/>
        <end position="270"/>
    </location>
</feature>
<reference evidence="5" key="1">
    <citation type="journal article" date="2020" name="mSystems">
        <title>Genome- and Community-Level Interaction Insights into Carbon Utilization and Element Cycling Functions of Hydrothermarchaeota in Hydrothermal Sediment.</title>
        <authorList>
            <person name="Zhou Z."/>
            <person name="Liu Y."/>
            <person name="Xu W."/>
            <person name="Pan J."/>
            <person name="Luo Z.H."/>
            <person name="Li M."/>
        </authorList>
    </citation>
    <scope>NUCLEOTIDE SEQUENCE [LARGE SCALE GENOMIC DNA]</scope>
    <source>
        <strain evidence="5">SpSt-402</strain>
    </source>
</reference>
<evidence type="ECO:0000256" key="2">
    <source>
        <dbReference type="ARBA" id="ARBA00022741"/>
    </source>
</evidence>
<evidence type="ECO:0000313" key="5">
    <source>
        <dbReference type="EMBL" id="HGW95406.1"/>
    </source>
</evidence>
<keyword evidence="3" id="KW-0067">ATP-binding</keyword>
<dbReference type="AlphaFoldDB" id="A0A832M6M6"/>
<dbReference type="GO" id="GO:0004814">
    <property type="term" value="F:arginine-tRNA ligase activity"/>
    <property type="evidence" value="ECO:0007669"/>
    <property type="project" value="InterPro"/>
</dbReference>
<sequence length="278" mass="31527">MSNFNDTPMGDSSPYLSIKIRFKRVYTPSQLVYLSAIPHLLARKNKRNVTETALQIVELLRTYITGCDTGSLYPELPRKLAQNLTVETLPSGAIAFKFHAGAIAYWLDHLLHHSLTLSLPSNSLTAPPLSTKLFTIQHTHARCCSLLRLAQEELLIPLEQSTDQAKQQLFTVSTTISWLNSKSKLQTTHASEQSLINWLLLALDEVVEQATLPPKRIWLLAEEGSKAFQIMHRAFPIFGDFRTLPRDRIHAHLTLILLTQRMLRYLLQRLNAIVPDSL</sequence>
<evidence type="ECO:0000256" key="1">
    <source>
        <dbReference type="ARBA" id="ARBA00022598"/>
    </source>
</evidence>
<gene>
    <name evidence="5" type="ORF">ENR47_14185</name>
</gene>
<accession>A0A832M6M6</accession>
<dbReference type="Gene3D" id="1.10.730.10">
    <property type="entry name" value="Isoleucyl-tRNA Synthetase, Domain 1"/>
    <property type="match status" value="1"/>
</dbReference>
<keyword evidence="1" id="KW-0436">Ligase</keyword>
<dbReference type="SUPFAM" id="SSF47323">
    <property type="entry name" value="Anticodon-binding domain of a subclass of class I aminoacyl-tRNA synthetases"/>
    <property type="match status" value="1"/>
</dbReference>
<dbReference type="GO" id="GO:0005524">
    <property type="term" value="F:ATP binding"/>
    <property type="evidence" value="ECO:0007669"/>
    <property type="project" value="UniProtKB-KW"/>
</dbReference>
<dbReference type="InterPro" id="IPR008909">
    <property type="entry name" value="DALR_anticod-bd"/>
</dbReference>
<organism evidence="5">
    <name type="scientific">Oscillatoriales cyanobacterium SpSt-402</name>
    <dbReference type="NCBI Taxonomy" id="2282168"/>
    <lineage>
        <taxon>Bacteria</taxon>
        <taxon>Bacillati</taxon>
        <taxon>Cyanobacteriota</taxon>
        <taxon>Cyanophyceae</taxon>
        <taxon>Oscillatoriophycideae</taxon>
        <taxon>Oscillatoriales</taxon>
    </lineage>
</organism>
<dbReference type="GO" id="GO:0006420">
    <property type="term" value="P:arginyl-tRNA aminoacylation"/>
    <property type="evidence" value="ECO:0007669"/>
    <property type="project" value="InterPro"/>
</dbReference>
<name>A0A832M6M6_9CYAN</name>
<proteinExistence type="predicted"/>
<dbReference type="InterPro" id="IPR009080">
    <property type="entry name" value="tRNAsynth_Ia_anticodon-bd"/>
</dbReference>
<comment type="caution">
    <text evidence="5">The sequence shown here is derived from an EMBL/GenBank/DDBJ whole genome shotgun (WGS) entry which is preliminary data.</text>
</comment>
<evidence type="ECO:0000256" key="3">
    <source>
        <dbReference type="ARBA" id="ARBA00022840"/>
    </source>
</evidence>
<dbReference type="EMBL" id="DSRD01000877">
    <property type="protein sequence ID" value="HGW95406.1"/>
    <property type="molecule type" value="Genomic_DNA"/>
</dbReference>
<dbReference type="SMART" id="SM00836">
    <property type="entry name" value="DALR_1"/>
    <property type="match status" value="1"/>
</dbReference>
<keyword evidence="2" id="KW-0547">Nucleotide-binding</keyword>
<protein>
    <recommendedName>
        <fullName evidence="4">DALR anticodon binding domain-containing protein</fullName>
    </recommendedName>
</protein>